<keyword evidence="3" id="KW-1185">Reference proteome</keyword>
<keyword evidence="1" id="KW-0175">Coiled coil</keyword>
<dbReference type="OrthoDB" id="3801226at2759"/>
<evidence type="ECO:0000256" key="1">
    <source>
        <dbReference type="SAM" id="Coils"/>
    </source>
</evidence>
<evidence type="ECO:0000313" key="2">
    <source>
        <dbReference type="EMBL" id="KAF1850528.1"/>
    </source>
</evidence>
<protein>
    <submittedName>
        <fullName evidence="2">Uncharacterized protein</fullName>
    </submittedName>
</protein>
<sequence>MTTAMASPSDIEALKAPLRGLSAQSKRKHERIESLQHELEKATQEESAVNATYRKHLIRCARADCLQFTKLMRGKLPTELQDLVYQYLLIEERPIPVGPYYHFRKYDGLLNPRPTGILGNIRFDDFVDPTPNTGITSRDTRDNTGRALAHDESEMFVDIESDDEIIDFGTNSVILPDGRVKYDHSQKPPSDLIMPNSHVLNPRYVGQAIMAEAQKVYYKNNTFSVCNMEGAIHNFLQLHPGYNFKTWRNGDPPQLPRALRLEPFSVPAQWVRSLQVRVKLEHFESNMPLNTTEEEQYTYERHFLRHVYTSLSALEELVHTSLQTELSIEFIMMTELPTLDNDLYSSEDRRFVNFLQAIRNTVYMTMFDREGTTVKITHHDEMMWPFPRDLTGLFALSKEQWELEKSVYPLRGVADFYLAPASLDLGTLSGGFSEREMESLLRERWGIDSVLDTKCKYPITEGKYWPKGNGSSDWV</sequence>
<evidence type="ECO:0000313" key="3">
    <source>
        <dbReference type="Proteomes" id="UP000800039"/>
    </source>
</evidence>
<organism evidence="2 3">
    <name type="scientific">Cucurbitaria berberidis CBS 394.84</name>
    <dbReference type="NCBI Taxonomy" id="1168544"/>
    <lineage>
        <taxon>Eukaryota</taxon>
        <taxon>Fungi</taxon>
        <taxon>Dikarya</taxon>
        <taxon>Ascomycota</taxon>
        <taxon>Pezizomycotina</taxon>
        <taxon>Dothideomycetes</taxon>
        <taxon>Pleosporomycetidae</taxon>
        <taxon>Pleosporales</taxon>
        <taxon>Pleosporineae</taxon>
        <taxon>Cucurbitariaceae</taxon>
        <taxon>Cucurbitaria</taxon>
    </lineage>
</organism>
<dbReference type="EMBL" id="ML976614">
    <property type="protein sequence ID" value="KAF1850528.1"/>
    <property type="molecule type" value="Genomic_DNA"/>
</dbReference>
<dbReference type="RefSeq" id="XP_040793091.1">
    <property type="nucleotide sequence ID" value="XM_040937529.1"/>
</dbReference>
<accession>A0A9P4GQ18</accession>
<dbReference type="AlphaFoldDB" id="A0A9P4GQ18"/>
<comment type="caution">
    <text evidence="2">The sequence shown here is derived from an EMBL/GenBank/DDBJ whole genome shotgun (WGS) entry which is preliminary data.</text>
</comment>
<gene>
    <name evidence="2" type="ORF">K460DRAFT_412221</name>
</gene>
<dbReference type="Proteomes" id="UP000800039">
    <property type="component" value="Unassembled WGS sequence"/>
</dbReference>
<name>A0A9P4GQ18_9PLEO</name>
<feature type="coiled-coil region" evidence="1">
    <location>
        <begin position="18"/>
        <end position="52"/>
    </location>
</feature>
<dbReference type="GeneID" id="63854779"/>
<reference evidence="2" key="1">
    <citation type="submission" date="2020-01" db="EMBL/GenBank/DDBJ databases">
        <authorList>
            <consortium name="DOE Joint Genome Institute"/>
            <person name="Haridas S."/>
            <person name="Albert R."/>
            <person name="Binder M."/>
            <person name="Bloem J."/>
            <person name="Labutti K."/>
            <person name="Salamov A."/>
            <person name="Andreopoulos B."/>
            <person name="Baker S.E."/>
            <person name="Barry K."/>
            <person name="Bills G."/>
            <person name="Bluhm B.H."/>
            <person name="Cannon C."/>
            <person name="Castanera R."/>
            <person name="Culley D.E."/>
            <person name="Daum C."/>
            <person name="Ezra D."/>
            <person name="Gonzalez J.B."/>
            <person name="Henrissat B."/>
            <person name="Kuo A."/>
            <person name="Liang C."/>
            <person name="Lipzen A."/>
            <person name="Lutzoni F."/>
            <person name="Magnuson J."/>
            <person name="Mondo S."/>
            <person name="Nolan M."/>
            <person name="Ohm R."/>
            <person name="Pangilinan J."/>
            <person name="Park H.-J."/>
            <person name="Ramirez L."/>
            <person name="Alfaro M."/>
            <person name="Sun H."/>
            <person name="Tritt A."/>
            <person name="Yoshinaga Y."/>
            <person name="Zwiers L.-H."/>
            <person name="Turgeon B.G."/>
            <person name="Goodwin S.B."/>
            <person name="Spatafora J.W."/>
            <person name="Crous P.W."/>
            <person name="Grigoriev I.V."/>
        </authorList>
    </citation>
    <scope>NUCLEOTIDE SEQUENCE</scope>
    <source>
        <strain evidence="2">CBS 394.84</strain>
    </source>
</reference>
<proteinExistence type="predicted"/>